<reference evidence="2" key="1">
    <citation type="submission" date="2020-12" db="EMBL/GenBank/DDBJ databases">
        <authorList>
            <person name="Iha C."/>
        </authorList>
    </citation>
    <scope>NUCLEOTIDE SEQUENCE</scope>
</reference>
<feature type="region of interest" description="Disordered" evidence="1">
    <location>
        <begin position="109"/>
        <end position="128"/>
    </location>
</feature>
<keyword evidence="3" id="KW-1185">Reference proteome</keyword>
<feature type="region of interest" description="Disordered" evidence="1">
    <location>
        <begin position="260"/>
        <end position="353"/>
    </location>
</feature>
<proteinExistence type="predicted"/>
<feature type="compositionally biased region" description="Polar residues" evidence="1">
    <location>
        <begin position="164"/>
        <end position="177"/>
    </location>
</feature>
<accession>A0A8S1J696</accession>
<feature type="compositionally biased region" description="Basic and acidic residues" evidence="1">
    <location>
        <begin position="109"/>
        <end position="127"/>
    </location>
</feature>
<feature type="compositionally biased region" description="Basic and acidic residues" evidence="1">
    <location>
        <begin position="268"/>
        <end position="284"/>
    </location>
</feature>
<evidence type="ECO:0000313" key="2">
    <source>
        <dbReference type="EMBL" id="CAD7701581.1"/>
    </source>
</evidence>
<organism evidence="2 3">
    <name type="scientific">Ostreobium quekettii</name>
    <dbReference type="NCBI Taxonomy" id="121088"/>
    <lineage>
        <taxon>Eukaryota</taxon>
        <taxon>Viridiplantae</taxon>
        <taxon>Chlorophyta</taxon>
        <taxon>core chlorophytes</taxon>
        <taxon>Ulvophyceae</taxon>
        <taxon>TCBD clade</taxon>
        <taxon>Bryopsidales</taxon>
        <taxon>Ostreobineae</taxon>
        <taxon>Ostreobiaceae</taxon>
        <taxon>Ostreobium</taxon>
    </lineage>
</organism>
<dbReference type="Proteomes" id="UP000708148">
    <property type="component" value="Unassembled WGS sequence"/>
</dbReference>
<dbReference type="EMBL" id="CAJHUC010001574">
    <property type="protein sequence ID" value="CAD7701581.1"/>
    <property type="molecule type" value="Genomic_DNA"/>
</dbReference>
<sequence length="353" mass="37136">MAKLKGNDGGERGKGGIVVKEEFAVAGTAGKAAKKRREAGGSGGAVGDGLARRPRRLCALLCAQRLKGNSELVGQVDIFAEPDVKIVREVLNMCGEGMGDRRVVVVKREPGEDGADKGGDGRKEGARRWRGFRSSKAGEVHSLLDPCAVTKRLDPYNLVASDAEGQQSEQTNDSTSLPHEPPVSSPLDLEQPAKENSREAFNQPPKQKPNVISAACNGGINPNDSDNDGSVPAEPLRSCTTGLDAGKGITVRLRRMLAQESLPQQKGTVDDSVQRLDDSQDQHTSKGLATKRQRKCTAPSSHVLADGNTEAGARSPPTAATPVAPDAELPLVLPSAARGTRPCVSFASTGRPC</sequence>
<feature type="region of interest" description="Disordered" evidence="1">
    <location>
        <begin position="162"/>
        <end position="243"/>
    </location>
</feature>
<evidence type="ECO:0000313" key="3">
    <source>
        <dbReference type="Proteomes" id="UP000708148"/>
    </source>
</evidence>
<gene>
    <name evidence="2" type="ORF">OSTQU699_LOCUS6939</name>
</gene>
<evidence type="ECO:0000256" key="1">
    <source>
        <dbReference type="SAM" id="MobiDB-lite"/>
    </source>
</evidence>
<protein>
    <submittedName>
        <fullName evidence="2">Uncharacterized protein</fullName>
    </submittedName>
</protein>
<feature type="compositionally biased region" description="Low complexity" evidence="1">
    <location>
        <begin position="316"/>
        <end position="327"/>
    </location>
</feature>
<dbReference type="AlphaFoldDB" id="A0A8S1J696"/>
<name>A0A8S1J696_9CHLO</name>
<comment type="caution">
    <text evidence="2">The sequence shown here is derived from an EMBL/GenBank/DDBJ whole genome shotgun (WGS) entry which is preliminary data.</text>
</comment>